<feature type="domain" description="Flagellar hook-length control protein-like C-terminal" evidence="5">
    <location>
        <begin position="413"/>
        <end position="494"/>
    </location>
</feature>
<feature type="compositionally biased region" description="Basic and acidic residues" evidence="4">
    <location>
        <begin position="487"/>
        <end position="499"/>
    </location>
</feature>
<dbReference type="Pfam" id="PF02120">
    <property type="entry name" value="Flg_hook"/>
    <property type="match status" value="1"/>
</dbReference>
<keyword evidence="3" id="KW-1005">Bacterial flagellum biogenesis</keyword>
<dbReference type="InterPro" id="IPR001635">
    <property type="entry name" value="Flag_hook_Flik"/>
</dbReference>
<dbReference type="InterPro" id="IPR038610">
    <property type="entry name" value="FliK-like_C_sf"/>
</dbReference>
<dbReference type="Proteomes" id="UP001202134">
    <property type="component" value="Unassembled WGS sequence"/>
</dbReference>
<keyword evidence="6" id="KW-0969">Cilium</keyword>
<proteinExistence type="inferred from homology"/>
<feature type="region of interest" description="Disordered" evidence="4">
    <location>
        <begin position="1"/>
        <end position="21"/>
    </location>
</feature>
<comment type="function">
    <text evidence="1">Controls the length of the flagellar hook.</text>
</comment>
<evidence type="ECO:0000256" key="2">
    <source>
        <dbReference type="ARBA" id="ARBA00009149"/>
    </source>
</evidence>
<evidence type="ECO:0000313" key="6">
    <source>
        <dbReference type="EMBL" id="MCL1044829.1"/>
    </source>
</evidence>
<accession>A0ABT0KM92</accession>
<reference evidence="6 7" key="1">
    <citation type="submission" date="2022-01" db="EMBL/GenBank/DDBJ databases">
        <title>Whole genome-based taxonomy of the Shewanellaceae.</title>
        <authorList>
            <person name="Martin-Rodriguez A.J."/>
        </authorList>
    </citation>
    <scope>NUCLEOTIDE SEQUENCE [LARGE SCALE GENOMIC DNA]</scope>
    <source>
        <strain evidence="6 7">DSM 24955</strain>
    </source>
</reference>
<keyword evidence="6" id="KW-0966">Cell projection</keyword>
<organism evidence="6 7">
    <name type="scientific">Shewanella electrodiphila</name>
    <dbReference type="NCBI Taxonomy" id="934143"/>
    <lineage>
        <taxon>Bacteria</taxon>
        <taxon>Pseudomonadati</taxon>
        <taxon>Pseudomonadota</taxon>
        <taxon>Gammaproteobacteria</taxon>
        <taxon>Alteromonadales</taxon>
        <taxon>Shewanellaceae</taxon>
        <taxon>Shewanella</taxon>
    </lineage>
</organism>
<feature type="region of interest" description="Disordered" evidence="4">
    <location>
        <begin position="484"/>
        <end position="514"/>
    </location>
</feature>
<dbReference type="PANTHER" id="PTHR37533">
    <property type="entry name" value="FLAGELLAR HOOK-LENGTH CONTROL PROTEIN"/>
    <property type="match status" value="1"/>
</dbReference>
<evidence type="ECO:0000259" key="5">
    <source>
        <dbReference type="Pfam" id="PF02120"/>
    </source>
</evidence>
<dbReference type="PRINTS" id="PR01007">
    <property type="entry name" value="FLGHOOKFLIK"/>
</dbReference>
<dbReference type="EMBL" id="JAKIKU010000002">
    <property type="protein sequence ID" value="MCL1044829.1"/>
    <property type="molecule type" value="Genomic_DNA"/>
</dbReference>
<evidence type="ECO:0000256" key="4">
    <source>
        <dbReference type="SAM" id="MobiDB-lite"/>
    </source>
</evidence>
<gene>
    <name evidence="6" type="ORF">L2737_05745</name>
</gene>
<comment type="similarity">
    <text evidence="2">Belongs to the FliK family.</text>
</comment>
<evidence type="ECO:0000256" key="1">
    <source>
        <dbReference type="ARBA" id="ARBA00003944"/>
    </source>
</evidence>
<comment type="caution">
    <text evidence="6">The sequence shown here is derived from an EMBL/GenBank/DDBJ whole genome shotgun (WGS) entry which is preliminary data.</text>
</comment>
<dbReference type="PANTHER" id="PTHR37533:SF2">
    <property type="entry name" value="FLAGELLAR HOOK-LENGTH CONTROL PROTEIN"/>
    <property type="match status" value="1"/>
</dbReference>
<keyword evidence="6" id="KW-0282">Flagellum</keyword>
<protein>
    <submittedName>
        <fullName evidence="6">Flagellar hook-length control protein FliK</fullName>
    </submittedName>
</protein>
<dbReference type="Gene3D" id="3.30.750.140">
    <property type="match status" value="1"/>
</dbReference>
<name>A0ABT0KM92_9GAMM</name>
<keyword evidence="7" id="KW-1185">Reference proteome</keyword>
<evidence type="ECO:0000256" key="3">
    <source>
        <dbReference type="ARBA" id="ARBA00022795"/>
    </source>
</evidence>
<dbReference type="InterPro" id="IPR052563">
    <property type="entry name" value="FliK"/>
</dbReference>
<evidence type="ECO:0000313" key="7">
    <source>
        <dbReference type="Proteomes" id="UP001202134"/>
    </source>
</evidence>
<sequence>MQQMSSILLGNSGKTTNSQVSGTVQLDDKQSFLSVFNQASQVDVDKTKLSLNTNEQPASINAPSAEGSDVDLIFAQIDLAENFDTQADFEKSGKVLPLESELSELVLSQADSELVLTEEAQHSIEKGLLVNELAVDVLPKEAGIDIGIDIGIEKAIETGIDDIDKELGAEINTTSFLSSLNTEQLDALTQFSSMSEQDLAALSAAELNKLINAYNQQVSITDNQALPLLIDGKLNNQTATIPVTEANADLITAEKAKLANSTSNIANNVQGAANATDTANYTAASAQVANAEKVVADSKVIADTNKLAKKEDKESAPVNLSKAEISVALDKPTSKVAFNNAMVNVAANSSQSTLAELGQESETIDVKALQNQSSFTPQHKSDVPQFQLSLRQGAESVVQMQDMIQKFAPVMKQQLITMVGQGVQHAEIRLDPAELGHMVVKVQVNGEQTQVQFQVAQSQTKDLIEQAIPKLREMLAEEGLQLADSHVSQDGESQKKSEYDEQNSSGENMLDEISAQELEIATKHAKSSNSAIDYYA</sequence>
<dbReference type="InterPro" id="IPR021136">
    <property type="entry name" value="Flagellar_hook_control-like_C"/>
</dbReference>
<dbReference type="RefSeq" id="WP_248955060.1">
    <property type="nucleotide sequence ID" value="NZ_JAKIKU010000002.1"/>
</dbReference>
<dbReference type="CDD" id="cd17470">
    <property type="entry name" value="T3SS_Flik_C"/>
    <property type="match status" value="1"/>
</dbReference>